<dbReference type="OrthoDB" id="5512387at2"/>
<dbReference type="Pfam" id="PF01471">
    <property type="entry name" value="PG_binding_1"/>
    <property type="match status" value="1"/>
</dbReference>
<dbReference type="RefSeq" id="WP_061606084.1">
    <property type="nucleotide sequence ID" value="NZ_JEMA01000236.1"/>
</dbReference>
<dbReference type="InterPro" id="IPR036779">
    <property type="entry name" value="LysM_dom_sf"/>
</dbReference>
<accession>A0A150QY05</accession>
<dbReference type="Proteomes" id="UP000075260">
    <property type="component" value="Unassembled WGS sequence"/>
</dbReference>
<gene>
    <name evidence="2" type="ORF">BE15_14210</name>
</gene>
<dbReference type="EMBL" id="JEMA01000236">
    <property type="protein sequence ID" value="KYF72815.1"/>
    <property type="molecule type" value="Genomic_DNA"/>
</dbReference>
<proteinExistence type="predicted"/>
<sequence length="554" mass="58701">MPSHIVHQGECLSSIAKRYGFADPMVLWTDAANKELHDRRGGDANVLYPGDVVFIPERDATAPEAGERKGVLALARETAEASSPTRKLHLILRDAQGQPLAGRAFSLEVGGETLTGTTDAAGALVREIPADAARATLDVDRYRWDLDIAHLNPIANTPDEGYSGIVERLRNLGYIPDPELEPALQAALRALRRFQEDFGLPASGHADDDTRAALEAAHRGEVAPAPREALPEGEGAARAVNVVEALPATPPLCAALVRKARKAGANAVSPGTPSVLRPARKGTCGMCARHEDCLDNDPNVLLAIAEMARRLDGDAAAFLGVIHLATGHTTSPRVRNPGSNAVGLLQLTPGTAAELGTSTEALADMCRIEQIEVAEAYFEARKQACPGADFREVRDVALAVLEPAGLDPAQPILGVSAAICRGPFFDDPGAGRVEISDDMIAYFKAHRKEATGQAIRAQDGQLLGVDEKATYYTAMRGGEEIRVTRRQRAVYKRSSGLDRDGDGFVTRDDHGVTVGDLIAGCAKEACDRARALQAALPQAYQITVPGAAGAAKKA</sequence>
<dbReference type="CDD" id="cd00118">
    <property type="entry name" value="LysM"/>
    <property type="match status" value="1"/>
</dbReference>
<dbReference type="AlphaFoldDB" id="A0A150QY05"/>
<organism evidence="2 3">
    <name type="scientific">Sorangium cellulosum</name>
    <name type="common">Polyangium cellulosum</name>
    <dbReference type="NCBI Taxonomy" id="56"/>
    <lineage>
        <taxon>Bacteria</taxon>
        <taxon>Pseudomonadati</taxon>
        <taxon>Myxococcota</taxon>
        <taxon>Polyangia</taxon>
        <taxon>Polyangiales</taxon>
        <taxon>Polyangiaceae</taxon>
        <taxon>Sorangium</taxon>
    </lineage>
</organism>
<reference evidence="2 3" key="1">
    <citation type="submission" date="2014-02" db="EMBL/GenBank/DDBJ databases">
        <title>The small core and large imbalanced accessory genome model reveals a collaborative survival strategy of Sorangium cellulosum strains in nature.</title>
        <authorList>
            <person name="Han K."/>
            <person name="Peng R."/>
            <person name="Blom J."/>
            <person name="Li Y.-Z."/>
        </authorList>
    </citation>
    <scope>NUCLEOTIDE SEQUENCE [LARGE SCALE GENOMIC DNA]</scope>
    <source>
        <strain evidence="2 3">So0008-312</strain>
    </source>
</reference>
<evidence type="ECO:0000313" key="2">
    <source>
        <dbReference type="EMBL" id="KYF72815.1"/>
    </source>
</evidence>
<feature type="domain" description="Peptidoglycan binding-like" evidence="1">
    <location>
        <begin position="167"/>
        <end position="214"/>
    </location>
</feature>
<evidence type="ECO:0000313" key="3">
    <source>
        <dbReference type="Proteomes" id="UP000075260"/>
    </source>
</evidence>
<protein>
    <recommendedName>
        <fullName evidence="1">Peptidoglycan binding-like domain-containing protein</fullName>
    </recommendedName>
</protein>
<dbReference type="InterPro" id="IPR002477">
    <property type="entry name" value="Peptidoglycan-bd-like"/>
</dbReference>
<dbReference type="InterPro" id="IPR018392">
    <property type="entry name" value="LysM"/>
</dbReference>
<dbReference type="Gene3D" id="3.10.350.10">
    <property type="entry name" value="LysM domain"/>
    <property type="match status" value="1"/>
</dbReference>
<evidence type="ECO:0000259" key="1">
    <source>
        <dbReference type="Pfam" id="PF01471"/>
    </source>
</evidence>
<name>A0A150QY05_SORCE</name>
<dbReference type="InterPro" id="IPR036365">
    <property type="entry name" value="PGBD-like_sf"/>
</dbReference>
<comment type="caution">
    <text evidence="2">The sequence shown here is derived from an EMBL/GenBank/DDBJ whole genome shotgun (WGS) entry which is preliminary data.</text>
</comment>
<dbReference type="SUPFAM" id="SSF47090">
    <property type="entry name" value="PGBD-like"/>
    <property type="match status" value="1"/>
</dbReference>